<proteinExistence type="predicted"/>
<reference evidence="1 2" key="1">
    <citation type="submission" date="2021-03" db="EMBL/GenBank/DDBJ databases">
        <title>Enterococcal diversity collection.</title>
        <authorList>
            <person name="Gilmore M.S."/>
            <person name="Schwartzman J."/>
            <person name="Van Tyne D."/>
            <person name="Martin M."/>
            <person name="Earl A.M."/>
            <person name="Manson A.L."/>
            <person name="Straub T."/>
            <person name="Salamzade R."/>
            <person name="Saavedra J."/>
            <person name="Lebreton F."/>
            <person name="Prichula J."/>
            <person name="Schaufler K."/>
            <person name="Gaca A."/>
            <person name="Sgardioli B."/>
            <person name="Wagenaar J."/>
            <person name="Strong T."/>
        </authorList>
    </citation>
    <scope>NUCLEOTIDE SEQUENCE [LARGE SCALE GENOMIC DNA]</scope>
    <source>
        <strain evidence="1 2">669A</strain>
    </source>
</reference>
<keyword evidence="2" id="KW-1185">Reference proteome</keyword>
<evidence type="ECO:0000313" key="2">
    <source>
        <dbReference type="Proteomes" id="UP000664601"/>
    </source>
</evidence>
<organism evidence="1 2">
    <name type="scientific">Candidatus Enterococcus moelleringii</name>
    <dbReference type="NCBI Taxonomy" id="2815325"/>
    <lineage>
        <taxon>Bacteria</taxon>
        <taxon>Bacillati</taxon>
        <taxon>Bacillota</taxon>
        <taxon>Bacilli</taxon>
        <taxon>Lactobacillales</taxon>
        <taxon>Enterococcaceae</taxon>
        <taxon>Enterococcus</taxon>
    </lineage>
</organism>
<dbReference type="EMBL" id="JAFREM010000002">
    <property type="protein sequence ID" value="MBO1304647.1"/>
    <property type="molecule type" value="Genomic_DNA"/>
</dbReference>
<sequence>MAQPNWNPRLKDVLGHDTQEIPMISPRTGNEYKAEVILELKVVSTGSVGDTDDGKYHYAIVDTSKNLEYAIKTENNAI</sequence>
<name>A0ABS3L4V2_9ENTE</name>
<comment type="caution">
    <text evidence="1">The sequence shown here is derived from an EMBL/GenBank/DDBJ whole genome shotgun (WGS) entry which is preliminary data.</text>
</comment>
<dbReference type="Proteomes" id="UP000664601">
    <property type="component" value="Unassembled WGS sequence"/>
</dbReference>
<protein>
    <submittedName>
        <fullName evidence="1">Uncharacterized protein</fullName>
    </submittedName>
</protein>
<dbReference type="RefSeq" id="WP_207671592.1">
    <property type="nucleotide sequence ID" value="NZ_JAFREM010000002.1"/>
</dbReference>
<evidence type="ECO:0000313" key="1">
    <source>
        <dbReference type="EMBL" id="MBO1304647.1"/>
    </source>
</evidence>
<accession>A0ABS3L4V2</accession>
<gene>
    <name evidence="1" type="ORF">JZO70_00630</name>
</gene>